<evidence type="ECO:0008006" key="4">
    <source>
        <dbReference type="Google" id="ProtNLM"/>
    </source>
</evidence>
<sequence length="184" mass="20702">MRDYVRKRRPQIAADAGRAPETAFILQNHVPGAEAEVGFGDVWVELAGELTKCFLFAFRLSFSGKAVHKIFASQGQEAFIEGHLHAFDTIGGVPTDKIGYDNLKSAVSRVLLGRNRTESRSLGGVSLAHGLRRLLLPAQHRRSPRERRSRRRRRPVPAHAPVPGSGRRHPRRPQRRGRRSRPVR</sequence>
<dbReference type="EMBL" id="JADOUF010000001">
    <property type="protein sequence ID" value="MBG6136153.1"/>
    <property type="molecule type" value="Genomic_DNA"/>
</dbReference>
<dbReference type="AlphaFoldDB" id="A0A8J7GQD8"/>
<evidence type="ECO:0000256" key="1">
    <source>
        <dbReference type="SAM" id="MobiDB-lite"/>
    </source>
</evidence>
<name>A0A8J7GQD8_9ACTN</name>
<feature type="compositionally biased region" description="Basic residues" evidence="1">
    <location>
        <begin position="166"/>
        <end position="184"/>
    </location>
</feature>
<organism evidence="2 3">
    <name type="scientific">Longispora fulva</name>
    <dbReference type="NCBI Taxonomy" id="619741"/>
    <lineage>
        <taxon>Bacteria</taxon>
        <taxon>Bacillati</taxon>
        <taxon>Actinomycetota</taxon>
        <taxon>Actinomycetes</taxon>
        <taxon>Micromonosporales</taxon>
        <taxon>Micromonosporaceae</taxon>
        <taxon>Longispora</taxon>
    </lineage>
</organism>
<dbReference type="PANTHER" id="PTHR35004">
    <property type="entry name" value="TRANSPOSASE RV3428C-RELATED"/>
    <property type="match status" value="1"/>
</dbReference>
<evidence type="ECO:0000313" key="2">
    <source>
        <dbReference type="EMBL" id="MBG6136153.1"/>
    </source>
</evidence>
<protein>
    <recommendedName>
        <fullName evidence="4">Transposase</fullName>
    </recommendedName>
</protein>
<evidence type="ECO:0000313" key="3">
    <source>
        <dbReference type="Proteomes" id="UP000622552"/>
    </source>
</evidence>
<feature type="region of interest" description="Disordered" evidence="1">
    <location>
        <begin position="136"/>
        <end position="184"/>
    </location>
</feature>
<proteinExistence type="predicted"/>
<keyword evidence="3" id="KW-1185">Reference proteome</keyword>
<gene>
    <name evidence="2" type="ORF">IW245_002347</name>
</gene>
<feature type="compositionally biased region" description="Basic residues" evidence="1">
    <location>
        <begin position="139"/>
        <end position="156"/>
    </location>
</feature>
<comment type="caution">
    <text evidence="2">The sequence shown here is derived from an EMBL/GenBank/DDBJ whole genome shotgun (WGS) entry which is preliminary data.</text>
</comment>
<dbReference type="Proteomes" id="UP000622552">
    <property type="component" value="Unassembled WGS sequence"/>
</dbReference>
<accession>A0A8J7GQD8</accession>
<reference evidence="2" key="1">
    <citation type="submission" date="2020-11" db="EMBL/GenBank/DDBJ databases">
        <title>Sequencing the genomes of 1000 actinobacteria strains.</title>
        <authorList>
            <person name="Klenk H.-P."/>
        </authorList>
    </citation>
    <scope>NUCLEOTIDE SEQUENCE</scope>
    <source>
        <strain evidence="2">DSM 45356</strain>
    </source>
</reference>